<dbReference type="PANTHER" id="PTHR32309">
    <property type="entry name" value="TYROSINE-PROTEIN KINASE"/>
    <property type="match status" value="1"/>
</dbReference>
<evidence type="ECO:0000313" key="5">
    <source>
        <dbReference type="EMBL" id="PSB59093.1"/>
    </source>
</evidence>
<gene>
    <name evidence="5" type="ORF">C7B77_02130</name>
</gene>
<evidence type="ECO:0000256" key="1">
    <source>
        <dbReference type="ARBA" id="ARBA00022741"/>
    </source>
</evidence>
<protein>
    <recommendedName>
        <fullName evidence="4">CobQ/CobB/MinD/ParA nucleotide binding domain-containing protein</fullName>
    </recommendedName>
</protein>
<dbReference type="InterPro" id="IPR005702">
    <property type="entry name" value="Wzc-like_C"/>
</dbReference>
<dbReference type="EMBL" id="PVWO01000014">
    <property type="protein sequence ID" value="PSB59093.1"/>
    <property type="molecule type" value="Genomic_DNA"/>
</dbReference>
<evidence type="ECO:0000256" key="2">
    <source>
        <dbReference type="ARBA" id="ARBA00022840"/>
    </source>
</evidence>
<name>A0A2T1GMK0_9CYAN</name>
<dbReference type="Gene3D" id="3.40.50.300">
    <property type="entry name" value="P-loop containing nucleotide triphosphate hydrolases"/>
    <property type="match status" value="1"/>
</dbReference>
<dbReference type="GO" id="GO:0004713">
    <property type="term" value="F:protein tyrosine kinase activity"/>
    <property type="evidence" value="ECO:0007669"/>
    <property type="project" value="TreeGrafter"/>
</dbReference>
<feature type="domain" description="CobQ/CobB/MinD/ParA nucleotide binding" evidence="4">
    <location>
        <begin position="241"/>
        <end position="407"/>
    </location>
</feature>
<dbReference type="RefSeq" id="WP_146138149.1">
    <property type="nucleotide sequence ID" value="NZ_PVWO01000014.1"/>
</dbReference>
<dbReference type="InterPro" id="IPR050445">
    <property type="entry name" value="Bact_polysacc_biosynth/exp"/>
</dbReference>
<dbReference type="Proteomes" id="UP000238937">
    <property type="component" value="Unassembled WGS sequence"/>
</dbReference>
<dbReference type="Pfam" id="PF01656">
    <property type="entry name" value="CbiA"/>
    <property type="match status" value="1"/>
</dbReference>
<dbReference type="SUPFAM" id="SSF52540">
    <property type="entry name" value="P-loop containing nucleoside triphosphate hydrolases"/>
    <property type="match status" value="1"/>
</dbReference>
<accession>A0A2T1GMK0</accession>
<dbReference type="OrthoDB" id="580971at2"/>
<keyword evidence="6" id="KW-1185">Reference proteome</keyword>
<keyword evidence="3" id="KW-0175">Coiled coil</keyword>
<evidence type="ECO:0000259" key="4">
    <source>
        <dbReference type="Pfam" id="PF01656"/>
    </source>
</evidence>
<keyword evidence="1" id="KW-0547">Nucleotide-binding</keyword>
<feature type="non-terminal residue" evidence="5">
    <location>
        <position position="1"/>
    </location>
</feature>
<organism evidence="5 6">
    <name type="scientific">Chamaesiphon polymorphus CCALA 037</name>
    <dbReference type="NCBI Taxonomy" id="2107692"/>
    <lineage>
        <taxon>Bacteria</taxon>
        <taxon>Bacillati</taxon>
        <taxon>Cyanobacteriota</taxon>
        <taxon>Cyanophyceae</taxon>
        <taxon>Gomontiellales</taxon>
        <taxon>Chamaesiphonaceae</taxon>
        <taxon>Chamaesiphon</taxon>
    </lineage>
</organism>
<dbReference type="InterPro" id="IPR002586">
    <property type="entry name" value="CobQ/CobB/MinD/ParA_Nub-bd_dom"/>
</dbReference>
<dbReference type="AlphaFoldDB" id="A0A2T1GMK0"/>
<feature type="coiled-coil region" evidence="3">
    <location>
        <begin position="31"/>
        <end position="89"/>
    </location>
</feature>
<dbReference type="NCBIfam" id="TIGR01007">
    <property type="entry name" value="eps_fam"/>
    <property type="match status" value="1"/>
</dbReference>
<dbReference type="GO" id="GO:0005524">
    <property type="term" value="F:ATP binding"/>
    <property type="evidence" value="ECO:0007669"/>
    <property type="project" value="UniProtKB-KW"/>
</dbReference>
<evidence type="ECO:0000313" key="6">
    <source>
        <dbReference type="Proteomes" id="UP000238937"/>
    </source>
</evidence>
<dbReference type="InterPro" id="IPR027417">
    <property type="entry name" value="P-loop_NTPase"/>
</dbReference>
<reference evidence="5 6" key="1">
    <citation type="submission" date="2018-03" db="EMBL/GenBank/DDBJ databases">
        <title>The ancient ancestry and fast evolution of plastids.</title>
        <authorList>
            <person name="Moore K.R."/>
            <person name="Magnabosco C."/>
            <person name="Momper L."/>
            <person name="Gold D.A."/>
            <person name="Bosak T."/>
            <person name="Fournier G.P."/>
        </authorList>
    </citation>
    <scope>NUCLEOTIDE SEQUENCE [LARGE SCALE GENOMIC DNA]</scope>
    <source>
        <strain evidence="5 6">CCALA 037</strain>
    </source>
</reference>
<evidence type="ECO:0000256" key="3">
    <source>
        <dbReference type="SAM" id="Coils"/>
    </source>
</evidence>
<comment type="caution">
    <text evidence="5">The sequence shown here is derived from an EMBL/GenBank/DDBJ whole genome shotgun (WGS) entry which is preliminary data.</text>
</comment>
<proteinExistence type="predicted"/>
<keyword evidence="2" id="KW-0067">ATP-binding</keyword>
<dbReference type="CDD" id="cd05387">
    <property type="entry name" value="BY-kinase"/>
    <property type="match status" value="1"/>
</dbReference>
<sequence>AQTVPNARSLPYQNELRQDLSKQFIAANTQVQVLSAKLKALETARQSLATQTGRLPVISRQYENLQRELKIATEQLSKFRQKREELTINAARQEVPWELTALPAVKKVSSSSVVGDLALGAIAGLLLGVGAALLVETKNDVIYSLKGLREELNLPILGMIPNRSKETEPIDPESESKQMGDGKFLEEKGVISSLHKGNRRKDRYRFSPFIESFRALNSQLRLLNPDAPIRSLVVSSAIPHEGKTTVAIQLAQAAAAMGQRVLLVNADLRKPSLHNIVDRHDREVLDGLTDVIAGATKLMDTVQLLPGEQNLYVLLAGSVALDPTSILSSKKMQELIQNCAHNFDLVIYDTVPLSFADSLLLIPQTDGLLMVTRLGKVDRTALRNALRTLEVSKVTVLGTVVNMVDEPGIAANYGQNSTKRKVRS</sequence>
<dbReference type="GO" id="GO:0005886">
    <property type="term" value="C:plasma membrane"/>
    <property type="evidence" value="ECO:0007669"/>
    <property type="project" value="TreeGrafter"/>
</dbReference>
<dbReference type="PANTHER" id="PTHR32309:SF13">
    <property type="entry name" value="FERRIC ENTEROBACTIN TRANSPORT PROTEIN FEPE"/>
    <property type="match status" value="1"/>
</dbReference>